<reference evidence="3 4" key="1">
    <citation type="submission" date="2023-08" db="EMBL/GenBank/DDBJ databases">
        <title>A Necator americanus chromosomal reference genome.</title>
        <authorList>
            <person name="Ilik V."/>
            <person name="Petrzelkova K.J."/>
            <person name="Pardy F."/>
            <person name="Fuh T."/>
            <person name="Niatou-Singa F.S."/>
            <person name="Gouil Q."/>
            <person name="Baker L."/>
            <person name="Ritchie M.E."/>
            <person name="Jex A.R."/>
            <person name="Gazzola D."/>
            <person name="Li H."/>
            <person name="Toshio Fujiwara R."/>
            <person name="Zhan B."/>
            <person name="Aroian R.V."/>
            <person name="Pafco B."/>
            <person name="Schwarz E.M."/>
        </authorList>
    </citation>
    <scope>NUCLEOTIDE SEQUENCE [LARGE SCALE GENOMIC DNA]</scope>
    <source>
        <strain evidence="3 4">Aroian</strain>
        <tissue evidence="3">Whole animal</tissue>
    </source>
</reference>
<feature type="region of interest" description="Disordered" evidence="1">
    <location>
        <begin position="65"/>
        <end position="84"/>
    </location>
</feature>
<evidence type="ECO:0000313" key="4">
    <source>
        <dbReference type="Proteomes" id="UP001303046"/>
    </source>
</evidence>
<evidence type="ECO:0000256" key="2">
    <source>
        <dbReference type="SAM" id="Phobius"/>
    </source>
</evidence>
<keyword evidence="2" id="KW-0472">Membrane</keyword>
<gene>
    <name evidence="3" type="primary">Necator_chrX.g24068</name>
    <name evidence="3" type="ORF">RB195_023903</name>
</gene>
<feature type="transmembrane region" description="Helical" evidence="2">
    <location>
        <begin position="12"/>
        <end position="35"/>
    </location>
</feature>
<evidence type="ECO:0008006" key="5">
    <source>
        <dbReference type="Google" id="ProtNLM"/>
    </source>
</evidence>
<protein>
    <recommendedName>
        <fullName evidence="5">Secreted protein</fullName>
    </recommendedName>
</protein>
<comment type="caution">
    <text evidence="3">The sequence shown here is derived from an EMBL/GenBank/DDBJ whole genome shotgun (WGS) entry which is preliminary data.</text>
</comment>
<evidence type="ECO:0000256" key="1">
    <source>
        <dbReference type="SAM" id="MobiDB-lite"/>
    </source>
</evidence>
<keyword evidence="4" id="KW-1185">Reference proteome</keyword>
<keyword evidence="2" id="KW-1133">Transmembrane helix</keyword>
<keyword evidence="2" id="KW-0812">Transmembrane</keyword>
<dbReference type="EMBL" id="JAVFWL010000006">
    <property type="protein sequence ID" value="KAK6763376.1"/>
    <property type="molecule type" value="Genomic_DNA"/>
</dbReference>
<name>A0ABR1ENF3_NECAM</name>
<evidence type="ECO:0000313" key="3">
    <source>
        <dbReference type="EMBL" id="KAK6763376.1"/>
    </source>
</evidence>
<sequence>MFFMNTVFFRFIRSTILFPASIKSFDIVSALLIVLKKRTMLSTKRSREQLRRYNITLSYPLSNEVTRSRENRQGGRQMGAQENQHRLHFATGPYLRD</sequence>
<accession>A0ABR1ENF3</accession>
<proteinExistence type="predicted"/>
<organism evidence="3 4">
    <name type="scientific">Necator americanus</name>
    <name type="common">Human hookworm</name>
    <dbReference type="NCBI Taxonomy" id="51031"/>
    <lineage>
        <taxon>Eukaryota</taxon>
        <taxon>Metazoa</taxon>
        <taxon>Ecdysozoa</taxon>
        <taxon>Nematoda</taxon>
        <taxon>Chromadorea</taxon>
        <taxon>Rhabditida</taxon>
        <taxon>Rhabditina</taxon>
        <taxon>Rhabditomorpha</taxon>
        <taxon>Strongyloidea</taxon>
        <taxon>Ancylostomatidae</taxon>
        <taxon>Bunostominae</taxon>
        <taxon>Necator</taxon>
    </lineage>
</organism>
<dbReference type="Proteomes" id="UP001303046">
    <property type="component" value="Unassembled WGS sequence"/>
</dbReference>